<dbReference type="Gene3D" id="3.50.30.40">
    <property type="entry name" value="Ribonuclease E inhibitor RraA/RraA-like"/>
    <property type="match status" value="1"/>
</dbReference>
<name>A0A7X0KL49_9HYPH</name>
<dbReference type="AlphaFoldDB" id="A0A7X0KL49"/>
<dbReference type="InterPro" id="IPR036704">
    <property type="entry name" value="RraA/RraA-like_sf"/>
</dbReference>
<dbReference type="RefSeq" id="WP_055970843.1">
    <property type="nucleotide sequence ID" value="NZ_BAABEG010000001.1"/>
</dbReference>
<dbReference type="Proteomes" id="UP000536262">
    <property type="component" value="Unassembled WGS sequence"/>
</dbReference>
<feature type="binding site" evidence="9">
    <location>
        <position position="114"/>
    </location>
    <ligand>
        <name>Mg(2+)</name>
        <dbReference type="ChEBI" id="CHEBI:18420"/>
    </ligand>
</feature>
<evidence type="ECO:0000256" key="1">
    <source>
        <dbReference type="ARBA" id="ARBA00001342"/>
    </source>
</evidence>
<evidence type="ECO:0000256" key="8">
    <source>
        <dbReference type="ARBA" id="ARBA00061585"/>
    </source>
</evidence>
<keyword evidence="7 10" id="KW-0456">Lyase</keyword>
<keyword evidence="5 9" id="KW-0479">Metal-binding</keyword>
<comment type="similarity">
    <text evidence="8">Belongs to the LigK/PcmE family.</text>
</comment>
<evidence type="ECO:0000256" key="3">
    <source>
        <dbReference type="ARBA" id="ARBA00011643"/>
    </source>
</evidence>
<feature type="binding site" evidence="9">
    <location>
        <position position="113"/>
    </location>
    <ligand>
        <name>substrate</name>
    </ligand>
</feature>
<evidence type="ECO:0000313" key="10">
    <source>
        <dbReference type="EMBL" id="MBB6354687.1"/>
    </source>
</evidence>
<dbReference type="PANTHER" id="PTHR33254:SF16">
    <property type="entry name" value="BLR3842 PROTEIN"/>
    <property type="match status" value="1"/>
</dbReference>
<dbReference type="GO" id="GO:0019336">
    <property type="term" value="P:phenol-containing compound catabolic process"/>
    <property type="evidence" value="ECO:0007669"/>
    <property type="project" value="UniProtKB-ARBA"/>
</dbReference>
<dbReference type="GO" id="GO:0072329">
    <property type="term" value="P:monocarboxylic acid catabolic process"/>
    <property type="evidence" value="ECO:0007669"/>
    <property type="project" value="UniProtKB-ARBA"/>
</dbReference>
<dbReference type="InterPro" id="IPR005493">
    <property type="entry name" value="RraA/RraA-like"/>
</dbReference>
<evidence type="ECO:0000256" key="5">
    <source>
        <dbReference type="ARBA" id="ARBA00022723"/>
    </source>
</evidence>
<comment type="subunit">
    <text evidence="3">Homohexamer.</text>
</comment>
<dbReference type="NCBIfam" id="NF006731">
    <property type="entry name" value="PRK09262.1"/>
    <property type="match status" value="1"/>
</dbReference>
<proteinExistence type="inferred from homology"/>
<comment type="caution">
    <text evidence="10">The sequence shown here is derived from an EMBL/GenBank/DDBJ whole genome shotgun (WGS) entry which is preliminary data.</text>
</comment>
<protein>
    <recommendedName>
        <fullName evidence="4">4-hydroxy-4-methyl-2-oxoglutarate aldolase</fullName>
        <ecNumber evidence="4">4.1.3.17</ecNumber>
    </recommendedName>
</protein>
<keyword evidence="6 9" id="KW-0460">Magnesium</keyword>
<gene>
    <name evidence="10" type="ORF">GGR00_002471</name>
</gene>
<feature type="binding site" evidence="9">
    <location>
        <begin position="91"/>
        <end position="94"/>
    </location>
    <ligand>
        <name>substrate</name>
    </ligand>
</feature>
<accession>A0A7X0KL49</accession>
<evidence type="ECO:0000256" key="7">
    <source>
        <dbReference type="ARBA" id="ARBA00023239"/>
    </source>
</evidence>
<evidence type="ECO:0000256" key="6">
    <source>
        <dbReference type="ARBA" id="ARBA00022842"/>
    </source>
</evidence>
<dbReference type="CDD" id="cd16841">
    <property type="entry name" value="RraA_family"/>
    <property type="match status" value="1"/>
</dbReference>
<dbReference type="GO" id="GO:0046872">
    <property type="term" value="F:metal ion binding"/>
    <property type="evidence" value="ECO:0007669"/>
    <property type="project" value="UniProtKB-KW"/>
</dbReference>
<dbReference type="EMBL" id="JACHOU010000004">
    <property type="protein sequence ID" value="MBB6354687.1"/>
    <property type="molecule type" value="Genomic_DNA"/>
</dbReference>
<dbReference type="GO" id="GO:0047443">
    <property type="term" value="F:4-hydroxy-4-methyl-2-oxoglutarate aldolase activity"/>
    <property type="evidence" value="ECO:0007669"/>
    <property type="project" value="UniProtKB-EC"/>
</dbReference>
<dbReference type="SUPFAM" id="SSF89562">
    <property type="entry name" value="RraA-like"/>
    <property type="match status" value="1"/>
</dbReference>
<keyword evidence="11" id="KW-1185">Reference proteome</keyword>
<reference evidence="10 11" key="1">
    <citation type="submission" date="2020-08" db="EMBL/GenBank/DDBJ databases">
        <title>Genomic Encyclopedia of Type Strains, Phase IV (KMG-IV): sequencing the most valuable type-strain genomes for metagenomic binning, comparative biology and taxonomic classification.</title>
        <authorList>
            <person name="Goeker M."/>
        </authorList>
    </citation>
    <scope>NUCLEOTIDE SEQUENCE [LARGE SCALE GENOMIC DNA]</scope>
    <source>
        <strain evidence="10 11">DSM 7051</strain>
    </source>
</reference>
<comment type="catalytic activity">
    <reaction evidence="1">
        <text>4-hydroxy-4-methyl-2-oxoglutarate = 2 pyruvate</text>
        <dbReference type="Rhea" id="RHEA:22748"/>
        <dbReference type="ChEBI" id="CHEBI:15361"/>
        <dbReference type="ChEBI" id="CHEBI:58276"/>
        <dbReference type="EC" id="4.1.3.17"/>
    </reaction>
</comment>
<evidence type="ECO:0000313" key="11">
    <source>
        <dbReference type="Proteomes" id="UP000536262"/>
    </source>
</evidence>
<dbReference type="GO" id="GO:0042537">
    <property type="term" value="P:benzene-containing compound metabolic process"/>
    <property type="evidence" value="ECO:0007669"/>
    <property type="project" value="UniProtKB-ARBA"/>
</dbReference>
<dbReference type="PANTHER" id="PTHR33254">
    <property type="entry name" value="4-HYDROXY-4-METHYL-2-OXOGLUTARATE ALDOLASE 3-RELATED"/>
    <property type="match status" value="1"/>
</dbReference>
<comment type="cofactor">
    <cofactor evidence="2 9">
        <name>Mg(2+)</name>
        <dbReference type="ChEBI" id="CHEBI:18420"/>
    </cofactor>
</comment>
<evidence type="ECO:0000256" key="2">
    <source>
        <dbReference type="ARBA" id="ARBA00001946"/>
    </source>
</evidence>
<organism evidence="10 11">
    <name type="scientific">Aminobacter aganoensis</name>
    <dbReference type="NCBI Taxonomy" id="83264"/>
    <lineage>
        <taxon>Bacteria</taxon>
        <taxon>Pseudomonadati</taxon>
        <taxon>Pseudomonadota</taxon>
        <taxon>Alphaproteobacteria</taxon>
        <taxon>Hyphomicrobiales</taxon>
        <taxon>Phyllobacteriaceae</taxon>
        <taxon>Aminobacter</taxon>
    </lineage>
</organism>
<evidence type="ECO:0000256" key="9">
    <source>
        <dbReference type="PIRSR" id="PIRSR605493-1"/>
    </source>
</evidence>
<dbReference type="Pfam" id="PF03737">
    <property type="entry name" value="RraA-like"/>
    <property type="match status" value="1"/>
</dbReference>
<dbReference type="EC" id="4.1.3.17" evidence="4"/>
<dbReference type="FunFam" id="3.50.30.40:FF:000002">
    <property type="entry name" value="4-carboxy-4-hydroxy-2-oxoadipate aldolase/oxaloacetate decarboxylase"/>
    <property type="match status" value="1"/>
</dbReference>
<sequence>MDADFERPVPALLEELATFSSATIHEANGQRGAVSGALKPLDPAMRVCGSALTVHCPAGDNLMIHAAIAVARPGDVLVVDHQGALDDGPFGDLLAEACFARGIRGLVIDGCVRDATTIRQMNFPVFARGLCIKGTTKNRLGSIGRPISLAGEQVGPGDAILGDEDGVVVVRRADIAGAISAARDREAKEATLRDAIRNGACTLDLLDLRKRLQAAKP</sequence>
<evidence type="ECO:0000256" key="4">
    <source>
        <dbReference type="ARBA" id="ARBA00012213"/>
    </source>
</evidence>